<evidence type="ECO:0000256" key="1">
    <source>
        <dbReference type="ARBA" id="ARBA00022516"/>
    </source>
</evidence>
<keyword evidence="7 8" id="KW-0275">Fatty acid biosynthesis</keyword>
<evidence type="ECO:0000313" key="11">
    <source>
        <dbReference type="Proteomes" id="UP001466893"/>
    </source>
</evidence>
<proteinExistence type="inferred from homology"/>
<keyword evidence="1 8" id="KW-0444">Lipid biosynthesis</keyword>
<comment type="subcellular location">
    <subcellularLocation>
        <location evidence="8">Cytoplasm</location>
    </subcellularLocation>
</comment>
<organism evidence="10 11">
    <name type="scientific">Kosakonia calanthes</name>
    <dbReference type="NCBI Taxonomy" id="3139408"/>
    <lineage>
        <taxon>Bacteria</taxon>
        <taxon>Pseudomonadati</taxon>
        <taxon>Pseudomonadota</taxon>
        <taxon>Gammaproteobacteria</taxon>
        <taxon>Enterobacterales</taxon>
        <taxon>Enterobacteriaceae</taxon>
        <taxon>Kosakonia</taxon>
    </lineage>
</organism>
<sequence length="122" mass="13707">MCIGTDIVEVERIARAIENGKALFLHRVFTEKEIILIDAVNPNYERASGFWAAKESIVKAVGLGFRDGISFQDIEIRHDLMGCPYFVFSGRLKEIITERSITEISLSISHCRTYAIAVTIIS</sequence>
<dbReference type="InterPro" id="IPR002582">
    <property type="entry name" value="ACPS"/>
</dbReference>
<dbReference type="EMBL" id="CP151800">
    <property type="protein sequence ID" value="WZW00499.1"/>
    <property type="molecule type" value="Genomic_DNA"/>
</dbReference>
<dbReference type="HAMAP" id="MF_00101">
    <property type="entry name" value="AcpS"/>
    <property type="match status" value="1"/>
</dbReference>
<evidence type="ECO:0000256" key="6">
    <source>
        <dbReference type="ARBA" id="ARBA00023098"/>
    </source>
</evidence>
<feature type="binding site" evidence="8">
    <location>
        <position position="55"/>
    </location>
    <ligand>
        <name>Mg(2+)</name>
        <dbReference type="ChEBI" id="CHEBI:18420"/>
    </ligand>
</feature>
<accession>A0ABZ3BDH9</accession>
<comment type="similarity">
    <text evidence="8">Belongs to the P-Pant transferase superfamily. AcpS family.</text>
</comment>
<dbReference type="Pfam" id="PF01648">
    <property type="entry name" value="ACPS"/>
    <property type="match status" value="1"/>
</dbReference>
<keyword evidence="2 8" id="KW-0808">Transferase</keyword>
<keyword evidence="4 8" id="KW-0276">Fatty acid metabolism</keyword>
<dbReference type="InterPro" id="IPR008278">
    <property type="entry name" value="4-PPantetheinyl_Trfase_dom"/>
</dbReference>
<dbReference type="EC" id="2.7.8.7" evidence="8"/>
<comment type="catalytic activity">
    <reaction evidence="8">
        <text>apo-[ACP] + CoA = holo-[ACP] + adenosine 3',5'-bisphosphate + H(+)</text>
        <dbReference type="Rhea" id="RHEA:12068"/>
        <dbReference type="Rhea" id="RHEA-COMP:9685"/>
        <dbReference type="Rhea" id="RHEA-COMP:9690"/>
        <dbReference type="ChEBI" id="CHEBI:15378"/>
        <dbReference type="ChEBI" id="CHEBI:29999"/>
        <dbReference type="ChEBI" id="CHEBI:57287"/>
        <dbReference type="ChEBI" id="CHEBI:58343"/>
        <dbReference type="ChEBI" id="CHEBI:64479"/>
        <dbReference type="EC" id="2.7.8.7"/>
    </reaction>
</comment>
<evidence type="ECO:0000256" key="8">
    <source>
        <dbReference type="HAMAP-Rule" id="MF_00101"/>
    </source>
</evidence>
<dbReference type="InterPro" id="IPR004568">
    <property type="entry name" value="Ppantetheine-prot_Trfase_dom"/>
</dbReference>
<evidence type="ECO:0000256" key="7">
    <source>
        <dbReference type="ARBA" id="ARBA00023160"/>
    </source>
</evidence>
<protein>
    <recommendedName>
        <fullName evidence="8">Holo-[acyl-carrier-protein] synthase</fullName>
        <shortName evidence="8">Holo-ACP synthase</shortName>
        <ecNumber evidence="8">2.7.8.7</ecNumber>
    </recommendedName>
    <alternativeName>
        <fullName evidence="8">4'-phosphopantetheinyl transferase AcpS</fullName>
    </alternativeName>
</protein>
<comment type="cofactor">
    <cofactor evidence="8">
        <name>Mg(2+)</name>
        <dbReference type="ChEBI" id="CHEBI:18420"/>
    </cofactor>
</comment>
<evidence type="ECO:0000256" key="2">
    <source>
        <dbReference type="ARBA" id="ARBA00022679"/>
    </source>
</evidence>
<gene>
    <name evidence="8 10" type="primary">acpS</name>
    <name evidence="10" type="ORF">AAEY27_13930</name>
</gene>
<feature type="domain" description="4'-phosphopantetheinyl transferase" evidence="9">
    <location>
        <begin position="3"/>
        <end position="118"/>
    </location>
</feature>
<feature type="binding site" evidence="8">
    <location>
        <position position="6"/>
    </location>
    <ligand>
        <name>Mg(2+)</name>
        <dbReference type="ChEBI" id="CHEBI:18420"/>
    </ligand>
</feature>
<evidence type="ECO:0000256" key="5">
    <source>
        <dbReference type="ARBA" id="ARBA00022842"/>
    </source>
</evidence>
<dbReference type="GO" id="GO:0008897">
    <property type="term" value="F:holo-[acyl-carrier-protein] synthase activity"/>
    <property type="evidence" value="ECO:0007669"/>
    <property type="project" value="UniProtKB-EC"/>
</dbReference>
<dbReference type="NCBIfam" id="TIGR00516">
    <property type="entry name" value="acpS"/>
    <property type="match status" value="1"/>
</dbReference>
<evidence type="ECO:0000256" key="3">
    <source>
        <dbReference type="ARBA" id="ARBA00022723"/>
    </source>
</evidence>
<dbReference type="Gene3D" id="3.90.470.20">
    <property type="entry name" value="4'-phosphopantetheinyl transferase domain"/>
    <property type="match status" value="1"/>
</dbReference>
<dbReference type="SUPFAM" id="SSF56214">
    <property type="entry name" value="4'-phosphopantetheinyl transferase"/>
    <property type="match status" value="1"/>
</dbReference>
<name>A0ABZ3BDH9_9ENTR</name>
<reference evidence="10 11" key="1">
    <citation type="submission" date="2024-04" db="EMBL/GenBank/DDBJ databases">
        <title>Kosakonia calanthae sp. nov., a halophilic bacterium isolated from leaves of Calanthe tiplacata.</title>
        <authorList>
            <person name="Wu P."/>
        </authorList>
    </citation>
    <scope>NUCLEOTIDE SEQUENCE [LARGE SCALE GENOMIC DNA]</scope>
    <source>
        <strain evidence="10 11">BYX6</strain>
    </source>
</reference>
<keyword evidence="8" id="KW-0963">Cytoplasm</keyword>
<evidence type="ECO:0000256" key="4">
    <source>
        <dbReference type="ARBA" id="ARBA00022832"/>
    </source>
</evidence>
<evidence type="ECO:0000313" key="10">
    <source>
        <dbReference type="EMBL" id="WZW00499.1"/>
    </source>
</evidence>
<keyword evidence="6 8" id="KW-0443">Lipid metabolism</keyword>
<dbReference type="NCBIfam" id="TIGR00556">
    <property type="entry name" value="pantethn_trn"/>
    <property type="match status" value="1"/>
</dbReference>
<keyword evidence="5 8" id="KW-0460">Magnesium</keyword>
<evidence type="ECO:0000259" key="9">
    <source>
        <dbReference type="Pfam" id="PF01648"/>
    </source>
</evidence>
<dbReference type="InterPro" id="IPR037143">
    <property type="entry name" value="4-PPantetheinyl_Trfase_dom_sf"/>
</dbReference>
<dbReference type="Proteomes" id="UP001466893">
    <property type="component" value="Chromosome"/>
</dbReference>
<keyword evidence="11" id="KW-1185">Reference proteome</keyword>
<comment type="function">
    <text evidence="8">Transfers the 4'-phosphopantetheine moiety from coenzyme A to a Ser of acyl-carrier-protein.</text>
</comment>
<keyword evidence="3 8" id="KW-0479">Metal-binding</keyword>